<evidence type="ECO:0000313" key="7">
    <source>
        <dbReference type="EMBL" id="OGM09123.1"/>
    </source>
</evidence>
<evidence type="ECO:0000259" key="6">
    <source>
        <dbReference type="PROSITE" id="PS51006"/>
    </source>
</evidence>
<evidence type="ECO:0000313" key="8">
    <source>
        <dbReference type="Proteomes" id="UP000176939"/>
    </source>
</evidence>
<feature type="transmembrane region" description="Helical" evidence="4">
    <location>
        <begin position="423"/>
        <end position="440"/>
    </location>
</feature>
<comment type="caution">
    <text evidence="4">Lacks conserved residue(s) required for the propagation of feature annotation.</text>
</comment>
<dbReference type="PANTHER" id="PTHR43317">
    <property type="entry name" value="THERMOSPERMINE SYNTHASE ACAULIS5"/>
    <property type="match status" value="1"/>
</dbReference>
<keyword evidence="4" id="KW-0812">Transmembrane</keyword>
<proteinExistence type="inferred from homology"/>
<feature type="transmembrane region" description="Helical" evidence="4">
    <location>
        <begin position="394"/>
        <end position="411"/>
    </location>
</feature>
<feature type="transmembrane region" description="Helical" evidence="4">
    <location>
        <begin position="334"/>
        <end position="353"/>
    </location>
</feature>
<dbReference type="Gene3D" id="3.40.50.150">
    <property type="entry name" value="Vaccinia Virus protein VP39"/>
    <property type="match status" value="1"/>
</dbReference>
<comment type="pathway">
    <text evidence="4">Amine and polyamine biosynthesis; spermidine biosynthesis; spermidine from putrescine: step 1/1.</text>
</comment>
<feature type="transmembrane region" description="Helical" evidence="4">
    <location>
        <begin position="236"/>
        <end position="256"/>
    </location>
</feature>
<dbReference type="EC" id="2.5.1.16" evidence="4"/>
<sequence length="767" mass="84906">MQNKIKFQGLLTILFFFSGFSGLIYEIIWSRQLLLIFGSTTNSIVAVIAAFMAGLALGSAFFGRISGKVSNPIKLYSFLEIATGMSALTTLISFNLIEASYRYIFSNITSDFNLLLAVKFILTFIALLPTTFSMGATLPVIVGYFTKNKPKSISSTAKLYAVNTFGAVFGVILTAFVFIELLGLSGSLLLGIFLNFFIGLIAYQISGSKDIRTKKLYLDNSKKEVGKSVKRIDREAAFILVTYSLSGFISLSYEVLWTRILTPSTGTYVYSFASILALFLLGIAFGSLLFEKYFIKIEKLYLLFGIAQIGIGLSASLSVFINSFVPSTTISDKLLISIVPGTFLMGLIFPLVVRMLKNKNASESVGLTYSFNTVGSILGSLFASLIIIPKVGSAKGILLLSVLNLIIGFLYIRKENIRIGQKILLTLLILLSLYPIFTALNRPAINLLDSSTKKFINLAKPIKNYKIVFLEDEVSSVLGISEAGGINKELIIDGIGTTNLCPETSLLAHAPILLHNNPRDVLIIAFGMGTTYHSSLLHKEVNVDAVELSPSVPKLMYLYHANASNVLLNPRGKIIINDGRNYVKLTDKSYDIIIVDPPPPVNASGTTVLYSRDFYHDAKKILKDGGIFTSWIYGLTNKEDIKMLFSSFYDTFPNVLVLRSPNKLGYYLIGSEKKLVWDGDILKKKFLDSGAIDDINSFVEKDMKNISGKLNFDDINKLVIEDNTKILESIKNVRPVTDNRPSTEYFLIRTLTNQSKQEDGEDFFRSY</sequence>
<feature type="binding site" evidence="4">
    <location>
        <position position="547"/>
    </location>
    <ligand>
        <name>S-methyl-5'-thioadenosine</name>
        <dbReference type="ChEBI" id="CHEBI:17509"/>
    </ligand>
</feature>
<feature type="transmembrane region" description="Helical" evidence="4">
    <location>
        <begin position="7"/>
        <end position="28"/>
    </location>
</feature>
<dbReference type="SUPFAM" id="SSF103473">
    <property type="entry name" value="MFS general substrate transporter"/>
    <property type="match status" value="1"/>
</dbReference>
<feature type="transmembrane region" description="Helical" evidence="4">
    <location>
        <begin position="268"/>
        <end position="290"/>
    </location>
</feature>
<keyword evidence="4" id="KW-1133">Transmembrane helix</keyword>
<feature type="transmembrane region" description="Helical" evidence="4">
    <location>
        <begin position="157"/>
        <end position="179"/>
    </location>
</feature>
<reference evidence="7 8" key="1">
    <citation type="journal article" date="2016" name="Nat. Commun.">
        <title>Thousands of microbial genomes shed light on interconnected biogeochemical processes in an aquifer system.</title>
        <authorList>
            <person name="Anantharaman K."/>
            <person name="Brown C.T."/>
            <person name="Hug L.A."/>
            <person name="Sharon I."/>
            <person name="Castelle C.J."/>
            <person name="Probst A.J."/>
            <person name="Thomas B.C."/>
            <person name="Singh A."/>
            <person name="Wilkins M.J."/>
            <person name="Karaoz U."/>
            <person name="Brodie E.L."/>
            <person name="Williams K.H."/>
            <person name="Hubbard S.S."/>
            <person name="Banfield J.F."/>
        </authorList>
    </citation>
    <scope>NUCLEOTIDE SEQUENCE [LARGE SCALE GENOMIC DNA]</scope>
</reference>
<keyword evidence="4" id="KW-0472">Membrane</keyword>
<feature type="transmembrane region" description="Helical" evidence="4">
    <location>
        <begin position="365"/>
        <end position="388"/>
    </location>
</feature>
<dbReference type="NCBIfam" id="NF037959">
    <property type="entry name" value="MFS_SpdSyn"/>
    <property type="match status" value="1"/>
</dbReference>
<organism evidence="7 8">
    <name type="scientific">Candidatus Woesebacteria bacterium RBG_13_36_22</name>
    <dbReference type="NCBI Taxonomy" id="1802478"/>
    <lineage>
        <taxon>Bacteria</taxon>
        <taxon>Candidatus Woeseibacteriota</taxon>
    </lineage>
</organism>
<feature type="transmembrane region" description="Helical" evidence="4">
    <location>
        <begin position="34"/>
        <end position="63"/>
    </location>
</feature>
<dbReference type="InterPro" id="IPR001045">
    <property type="entry name" value="Spermi_synthase"/>
</dbReference>
<dbReference type="InterPro" id="IPR029063">
    <property type="entry name" value="SAM-dependent_MTases_sf"/>
</dbReference>
<comment type="caution">
    <text evidence="7">The sequence shown here is derived from an EMBL/GenBank/DDBJ whole genome shotgun (WGS) entry which is preliminary data.</text>
</comment>
<dbReference type="Pfam" id="PF01564">
    <property type="entry name" value="Spermine_synth"/>
    <property type="match status" value="1"/>
</dbReference>
<name>A0A1F7X2M2_9BACT</name>
<evidence type="ECO:0000256" key="3">
    <source>
        <dbReference type="ARBA" id="ARBA00023115"/>
    </source>
</evidence>
<dbReference type="GO" id="GO:0004766">
    <property type="term" value="F:spermidine synthase activity"/>
    <property type="evidence" value="ECO:0007669"/>
    <property type="project" value="UniProtKB-UniRule"/>
</dbReference>
<gene>
    <name evidence="4" type="primary">speE</name>
    <name evidence="7" type="ORF">A2Z67_05960</name>
</gene>
<dbReference type="GO" id="GO:0008295">
    <property type="term" value="P:spermidine biosynthetic process"/>
    <property type="evidence" value="ECO:0007669"/>
    <property type="project" value="UniProtKB-UniRule"/>
</dbReference>
<dbReference type="GO" id="GO:0010487">
    <property type="term" value="F:thermospermine synthase activity"/>
    <property type="evidence" value="ECO:0007669"/>
    <property type="project" value="UniProtKB-ARBA"/>
</dbReference>
<feature type="transmembrane region" description="Helical" evidence="4">
    <location>
        <begin position="117"/>
        <end position="145"/>
    </location>
</feature>
<keyword evidence="4" id="KW-0745">Spermidine biosynthesis</keyword>
<comment type="catalytic activity">
    <reaction evidence="4">
        <text>S-adenosyl 3-(methylsulfanyl)propylamine + putrescine = S-methyl-5'-thioadenosine + spermidine + H(+)</text>
        <dbReference type="Rhea" id="RHEA:12721"/>
        <dbReference type="ChEBI" id="CHEBI:15378"/>
        <dbReference type="ChEBI" id="CHEBI:17509"/>
        <dbReference type="ChEBI" id="CHEBI:57443"/>
        <dbReference type="ChEBI" id="CHEBI:57834"/>
        <dbReference type="ChEBI" id="CHEBI:326268"/>
        <dbReference type="EC" id="2.5.1.16"/>
    </reaction>
</comment>
<feature type="transmembrane region" description="Helical" evidence="4">
    <location>
        <begin position="75"/>
        <end position="97"/>
    </location>
</feature>
<feature type="domain" description="PABS" evidence="6">
    <location>
        <begin position="506"/>
        <end position="680"/>
    </location>
</feature>
<keyword evidence="2 4" id="KW-0808">Transferase</keyword>
<comment type="function">
    <text evidence="4">Catalyzes the irreversible transfer of a propylamine group from the amino donor S-adenosylmethioninamine (decarboxy-AdoMet) to putrescine (1,4-diaminobutane) to yield spermidine.</text>
</comment>
<comment type="subunit">
    <text evidence="4">Homodimer or homotetramer.</text>
</comment>
<dbReference type="UniPathway" id="UPA00248">
    <property type="reaction ID" value="UER00314"/>
</dbReference>
<dbReference type="PANTHER" id="PTHR43317:SF1">
    <property type="entry name" value="THERMOSPERMINE SYNTHASE ACAULIS5"/>
    <property type="match status" value="1"/>
</dbReference>
<dbReference type="InterPro" id="IPR036259">
    <property type="entry name" value="MFS_trans_sf"/>
</dbReference>
<comment type="subcellular location">
    <subcellularLocation>
        <location evidence="4">Cell membrane</location>
        <topology evidence="4">Multi-pass membrane protein</topology>
    </subcellularLocation>
</comment>
<feature type="active site" description="Proton acceptor" evidence="4 5">
    <location>
        <position position="596"/>
    </location>
</feature>
<dbReference type="Proteomes" id="UP000176939">
    <property type="component" value="Unassembled WGS sequence"/>
</dbReference>
<keyword evidence="3 4" id="KW-0620">Polyamine biosynthesis</keyword>
<feature type="binding site" evidence="4">
    <location>
        <begin position="578"/>
        <end position="579"/>
    </location>
    <ligand>
        <name>S-methyl-5'-thioadenosine</name>
        <dbReference type="ChEBI" id="CHEBI:17509"/>
    </ligand>
</feature>
<evidence type="ECO:0000256" key="1">
    <source>
        <dbReference type="ARBA" id="ARBA00007867"/>
    </source>
</evidence>
<feature type="transmembrane region" description="Helical" evidence="4">
    <location>
        <begin position="302"/>
        <end position="322"/>
    </location>
</feature>
<dbReference type="PROSITE" id="PS51006">
    <property type="entry name" value="PABS_2"/>
    <property type="match status" value="1"/>
</dbReference>
<keyword evidence="4" id="KW-1003">Cell membrane</keyword>
<dbReference type="CDD" id="cd02440">
    <property type="entry name" value="AdoMet_MTases"/>
    <property type="match status" value="1"/>
</dbReference>
<dbReference type="InterPro" id="IPR030374">
    <property type="entry name" value="PABS"/>
</dbReference>
<dbReference type="AlphaFoldDB" id="A0A1F7X2M2"/>
<dbReference type="CDD" id="cd06174">
    <property type="entry name" value="MFS"/>
    <property type="match status" value="1"/>
</dbReference>
<evidence type="ECO:0000256" key="5">
    <source>
        <dbReference type="PROSITE-ProRule" id="PRU00354"/>
    </source>
</evidence>
<evidence type="ECO:0000256" key="4">
    <source>
        <dbReference type="HAMAP-Rule" id="MF_00198"/>
    </source>
</evidence>
<protein>
    <recommendedName>
        <fullName evidence="4">Polyamine aminopropyltransferase</fullName>
    </recommendedName>
    <alternativeName>
        <fullName evidence="4">Putrescine aminopropyltransferase</fullName>
        <shortName evidence="4">PAPT</shortName>
    </alternativeName>
    <alternativeName>
        <fullName evidence="4">Spermidine synthase</fullName>
        <shortName evidence="4">SPDS</shortName>
        <shortName evidence="4">SPDSY</shortName>
        <ecNumber evidence="4">2.5.1.16</ecNumber>
    </alternativeName>
</protein>
<dbReference type="SUPFAM" id="SSF53335">
    <property type="entry name" value="S-adenosyl-L-methionine-dependent methyltransferases"/>
    <property type="match status" value="1"/>
</dbReference>
<dbReference type="EMBL" id="MGFQ01000025">
    <property type="protein sequence ID" value="OGM09123.1"/>
    <property type="molecule type" value="Genomic_DNA"/>
</dbReference>
<dbReference type="HAMAP" id="MF_00198">
    <property type="entry name" value="Spermidine_synth"/>
    <property type="match status" value="1"/>
</dbReference>
<evidence type="ECO:0000256" key="2">
    <source>
        <dbReference type="ARBA" id="ARBA00022679"/>
    </source>
</evidence>
<dbReference type="Gene3D" id="1.20.1250.20">
    <property type="entry name" value="MFS general substrate transporter like domains"/>
    <property type="match status" value="1"/>
</dbReference>
<accession>A0A1F7X2M2</accession>
<dbReference type="GO" id="GO:0005886">
    <property type="term" value="C:plasma membrane"/>
    <property type="evidence" value="ECO:0007669"/>
    <property type="project" value="UniProtKB-SubCell"/>
</dbReference>
<feature type="transmembrane region" description="Helical" evidence="4">
    <location>
        <begin position="185"/>
        <end position="205"/>
    </location>
</feature>
<comment type="similarity">
    <text evidence="1 4">Belongs to the spermidine/spermine synthase family.</text>
</comment>